<keyword evidence="1" id="KW-0472">Membrane</keyword>
<feature type="transmembrane region" description="Helical" evidence="1">
    <location>
        <begin position="84"/>
        <end position="103"/>
    </location>
</feature>
<sequence>MTQEVQTPSRQPVRRPRVSLWAFRLVLLLHMCLVVAQPVMAGYYLSGDADAMNVHSPIGSTLWMLCMLQFVVALLYWRPGGGRLWPAGITLALFFAEFLQMIFGHSQQLAIHVPLGTAIVVGVVALTSWSFRPSARHGRLEVTQ</sequence>
<protein>
    <submittedName>
        <fullName evidence="2">Uncharacterized protein</fullName>
    </submittedName>
</protein>
<evidence type="ECO:0000313" key="3">
    <source>
        <dbReference type="Proteomes" id="UP000515563"/>
    </source>
</evidence>
<dbReference type="Proteomes" id="UP000515563">
    <property type="component" value="Chromosome"/>
</dbReference>
<dbReference type="RefSeq" id="WP_185448195.1">
    <property type="nucleotide sequence ID" value="NZ_CP043661.1"/>
</dbReference>
<reference evidence="2 3" key="2">
    <citation type="journal article" date="2020" name="Microbiol. Resour. Announc.">
        <title>Antarctic desert soil bacteria exhibit high novel natural product potential, evaluated through long-read genome sequencing and comparative genomics.</title>
        <authorList>
            <person name="Benaud N."/>
            <person name="Edwards R.J."/>
            <person name="Amos T.G."/>
            <person name="D'Agostino P.M."/>
            <person name="Gutierrez-Chavez C."/>
            <person name="Montgomery K."/>
            <person name="Nicetic I."/>
            <person name="Ferrari B.C."/>
        </authorList>
    </citation>
    <scope>NUCLEOTIDE SEQUENCE [LARGE SCALE GENOMIC DNA]</scope>
    <source>
        <strain evidence="2 3">SPB151</strain>
    </source>
</reference>
<keyword evidence="1" id="KW-1133">Transmembrane helix</keyword>
<accession>A0A7G6WY32</accession>
<dbReference type="AlphaFoldDB" id="A0A7G6WY32"/>
<keyword evidence="3" id="KW-1185">Reference proteome</keyword>
<evidence type="ECO:0000313" key="2">
    <source>
        <dbReference type="EMBL" id="QNE18897.1"/>
    </source>
</evidence>
<feature type="transmembrane region" description="Helical" evidence="1">
    <location>
        <begin position="57"/>
        <end position="77"/>
    </location>
</feature>
<organism evidence="2 3">
    <name type="scientific">Kribbella qitaiheensis</name>
    <dbReference type="NCBI Taxonomy" id="1544730"/>
    <lineage>
        <taxon>Bacteria</taxon>
        <taxon>Bacillati</taxon>
        <taxon>Actinomycetota</taxon>
        <taxon>Actinomycetes</taxon>
        <taxon>Propionibacteriales</taxon>
        <taxon>Kribbellaceae</taxon>
        <taxon>Kribbella</taxon>
    </lineage>
</organism>
<proteinExistence type="predicted"/>
<feature type="transmembrane region" description="Helical" evidence="1">
    <location>
        <begin position="21"/>
        <end position="45"/>
    </location>
</feature>
<name>A0A7G6WY32_9ACTN</name>
<feature type="transmembrane region" description="Helical" evidence="1">
    <location>
        <begin position="109"/>
        <end position="131"/>
    </location>
</feature>
<dbReference type="EMBL" id="CP043661">
    <property type="protein sequence ID" value="QNE18897.1"/>
    <property type="molecule type" value="Genomic_DNA"/>
</dbReference>
<evidence type="ECO:0000256" key="1">
    <source>
        <dbReference type="SAM" id="Phobius"/>
    </source>
</evidence>
<dbReference type="KEGG" id="kqi:F1D05_14500"/>
<keyword evidence="1" id="KW-0812">Transmembrane</keyword>
<reference evidence="3" key="1">
    <citation type="submission" date="2019-09" db="EMBL/GenBank/DDBJ databases">
        <title>Antimicrobial potential of Antarctic Bacteria.</title>
        <authorList>
            <person name="Benaud N."/>
            <person name="Edwards R.J."/>
            <person name="Ferrari B.C."/>
        </authorList>
    </citation>
    <scope>NUCLEOTIDE SEQUENCE [LARGE SCALE GENOMIC DNA]</scope>
    <source>
        <strain evidence="3">SPB151</strain>
    </source>
</reference>
<gene>
    <name evidence="2" type="ORF">F1D05_14500</name>
</gene>